<keyword evidence="3" id="KW-1133">Transmembrane helix</keyword>
<comment type="caution">
    <text evidence="4">The sequence shown here is derived from an EMBL/GenBank/DDBJ whole genome shotgun (WGS) entry which is preliminary data.</text>
</comment>
<accession>A0A1F5HA88</accession>
<keyword evidence="3" id="KW-0812">Transmembrane</keyword>
<keyword evidence="1" id="KW-0175">Coiled coil</keyword>
<organism evidence="4 5">
    <name type="scientific">Candidatus Curtissbacteria bacterium RIFOXYA1_FULL_41_14</name>
    <dbReference type="NCBI Taxonomy" id="1797737"/>
    <lineage>
        <taxon>Bacteria</taxon>
        <taxon>Candidatus Curtissiibacteriota</taxon>
    </lineage>
</organism>
<feature type="region of interest" description="Disordered" evidence="2">
    <location>
        <begin position="70"/>
        <end position="89"/>
    </location>
</feature>
<dbReference type="Proteomes" id="UP000176751">
    <property type="component" value="Unassembled WGS sequence"/>
</dbReference>
<dbReference type="EMBL" id="MFCA01000030">
    <property type="protein sequence ID" value="OGE00990.1"/>
    <property type="molecule type" value="Genomic_DNA"/>
</dbReference>
<evidence type="ECO:0000256" key="2">
    <source>
        <dbReference type="SAM" id="MobiDB-lite"/>
    </source>
</evidence>
<gene>
    <name evidence="4" type="ORF">A2196_05650</name>
</gene>
<evidence type="ECO:0000313" key="5">
    <source>
        <dbReference type="Proteomes" id="UP000176751"/>
    </source>
</evidence>
<protein>
    <submittedName>
        <fullName evidence="4">Uncharacterized protein</fullName>
    </submittedName>
</protein>
<evidence type="ECO:0000256" key="1">
    <source>
        <dbReference type="SAM" id="Coils"/>
    </source>
</evidence>
<dbReference type="AlphaFoldDB" id="A0A1F5HA88"/>
<sequence>MAPTLTTEQRSAVVEAAVRRPEKPEGFKSETARKLAGRVDEENPRVLLEELRQRRPVENPAAQHLIERNIAGEKDSGGSIKRSPEQQRRFEEANRWNTLNQALVEKGIDSLSPDQRKNAIDQVRDVLKRLPEAERLWWNLSVDQINDEVTRLLKDPDFIARIREARSEATGESRIISIDVVAAQAKLEATKTKKGQAERSLAHNNGERDNVTARLEQFEDRTATGGSKGTKLQELEKLEREAPDQTARLEELERLSEEAQARLRDLENTQLAFAVKGKALPEMASQLGDKRAEVDKYRREISTIRRDLSIREALQREKAELQETRGQLEQQRIDLEKAVNETIRDHSLAQAELDGVSLERSQAEEEFVAGLRNVLRDGTFAYLEDKITNAEQSLNKMLEEEIAQTQDTAEKAFISGIRGRYVGKPHKEKRGGLLGVRTKEVWVPGLPKGEVIDGDYQKYVESGNSLHVVKGLLDAGRDPTTGERLLTDEQVTNLLTDKEFIEKMGPRAIEELLRARLKTGDITENEATIIANYDGGAAAIEAAIKKDPRGSEFIEEIQAKTGEEDLQKAVKRLSGKSILAILLMILSSALASSISTVDIKRAIQTA</sequence>
<feature type="transmembrane region" description="Helical" evidence="3">
    <location>
        <begin position="578"/>
        <end position="597"/>
    </location>
</feature>
<evidence type="ECO:0000313" key="4">
    <source>
        <dbReference type="EMBL" id="OGE00990.1"/>
    </source>
</evidence>
<proteinExistence type="predicted"/>
<feature type="region of interest" description="Disordered" evidence="2">
    <location>
        <begin position="17"/>
        <end position="38"/>
    </location>
</feature>
<evidence type="ECO:0000256" key="3">
    <source>
        <dbReference type="SAM" id="Phobius"/>
    </source>
</evidence>
<name>A0A1F5HA88_9BACT</name>
<dbReference type="STRING" id="1797737.A2196_05650"/>
<reference evidence="4 5" key="1">
    <citation type="journal article" date="2016" name="Nat. Commun.">
        <title>Thousands of microbial genomes shed light on interconnected biogeochemical processes in an aquifer system.</title>
        <authorList>
            <person name="Anantharaman K."/>
            <person name="Brown C.T."/>
            <person name="Hug L.A."/>
            <person name="Sharon I."/>
            <person name="Castelle C.J."/>
            <person name="Probst A.J."/>
            <person name="Thomas B.C."/>
            <person name="Singh A."/>
            <person name="Wilkins M.J."/>
            <person name="Karaoz U."/>
            <person name="Brodie E.L."/>
            <person name="Williams K.H."/>
            <person name="Hubbard S.S."/>
            <person name="Banfield J.F."/>
        </authorList>
    </citation>
    <scope>NUCLEOTIDE SEQUENCE [LARGE SCALE GENOMIC DNA]</scope>
</reference>
<feature type="coiled-coil region" evidence="1">
    <location>
        <begin position="235"/>
        <end position="400"/>
    </location>
</feature>
<keyword evidence="3" id="KW-0472">Membrane</keyword>